<feature type="domain" description="OmpR/PhoB-type" evidence="11">
    <location>
        <begin position="181"/>
        <end position="280"/>
    </location>
</feature>
<comment type="caution">
    <text evidence="12">The sequence shown here is derived from an EMBL/GenBank/DDBJ whole genome shotgun (WGS) entry which is preliminary data.</text>
</comment>
<evidence type="ECO:0000256" key="1">
    <source>
        <dbReference type="ARBA" id="ARBA00004496"/>
    </source>
</evidence>
<evidence type="ECO:0000313" key="12">
    <source>
        <dbReference type="EMBL" id="MEL0659595.1"/>
    </source>
</evidence>
<protein>
    <submittedName>
        <fullName evidence="12">Winged helix-turn-helix domain-containing protein</fullName>
    </submittedName>
</protein>
<dbReference type="Pfam" id="PF00486">
    <property type="entry name" value="Trans_reg_C"/>
    <property type="match status" value="1"/>
</dbReference>
<dbReference type="PANTHER" id="PTHR48111:SF39">
    <property type="entry name" value="TRANSCRIPTIONAL REGULATORY PROTEIN CPXR"/>
    <property type="match status" value="1"/>
</dbReference>
<feature type="modified residue" description="4-aspartylphosphate" evidence="8">
    <location>
        <position position="52"/>
    </location>
</feature>
<gene>
    <name evidence="12" type="ORF">V6255_10640</name>
</gene>
<dbReference type="PROSITE" id="PS51755">
    <property type="entry name" value="OMPR_PHOB"/>
    <property type="match status" value="1"/>
</dbReference>
<dbReference type="RefSeq" id="WP_341628137.1">
    <property type="nucleotide sequence ID" value="NZ_JBAKBA010000022.1"/>
</dbReference>
<dbReference type="Proteomes" id="UP001366060">
    <property type="component" value="Unassembled WGS sequence"/>
</dbReference>
<evidence type="ECO:0000256" key="7">
    <source>
        <dbReference type="ARBA" id="ARBA00023163"/>
    </source>
</evidence>
<keyword evidence="4" id="KW-0902">Two-component regulatory system</keyword>
<feature type="DNA-binding region" description="OmpR/PhoB-type" evidence="9">
    <location>
        <begin position="181"/>
        <end position="280"/>
    </location>
</feature>
<dbReference type="EMBL" id="JBAKBA010000022">
    <property type="protein sequence ID" value="MEL0659595.1"/>
    <property type="molecule type" value="Genomic_DNA"/>
</dbReference>
<keyword evidence="2" id="KW-0963">Cytoplasm</keyword>
<keyword evidence="6 9" id="KW-0238">DNA-binding</keyword>
<dbReference type="InterPro" id="IPR036388">
    <property type="entry name" value="WH-like_DNA-bd_sf"/>
</dbReference>
<proteinExistence type="predicted"/>
<dbReference type="SUPFAM" id="SSF46894">
    <property type="entry name" value="C-terminal effector domain of the bipartite response regulators"/>
    <property type="match status" value="1"/>
</dbReference>
<dbReference type="InterPro" id="IPR011006">
    <property type="entry name" value="CheY-like_superfamily"/>
</dbReference>
<name>A0ABU9HCI5_9GAMM</name>
<comment type="subcellular location">
    <subcellularLocation>
        <location evidence="1">Cytoplasm</location>
    </subcellularLocation>
</comment>
<dbReference type="PANTHER" id="PTHR48111">
    <property type="entry name" value="REGULATOR OF RPOS"/>
    <property type="match status" value="1"/>
</dbReference>
<dbReference type="Gene3D" id="3.40.50.2300">
    <property type="match status" value="1"/>
</dbReference>
<organism evidence="12 13">
    <name type="scientific">Psychromonas arctica</name>
    <dbReference type="NCBI Taxonomy" id="168275"/>
    <lineage>
        <taxon>Bacteria</taxon>
        <taxon>Pseudomonadati</taxon>
        <taxon>Pseudomonadota</taxon>
        <taxon>Gammaproteobacteria</taxon>
        <taxon>Alteromonadales</taxon>
        <taxon>Psychromonadaceae</taxon>
        <taxon>Psychromonas</taxon>
    </lineage>
</organism>
<keyword evidence="7" id="KW-0804">Transcription</keyword>
<evidence type="ECO:0000259" key="10">
    <source>
        <dbReference type="PROSITE" id="PS50110"/>
    </source>
</evidence>
<evidence type="ECO:0000256" key="4">
    <source>
        <dbReference type="ARBA" id="ARBA00023012"/>
    </source>
</evidence>
<dbReference type="PROSITE" id="PS50110">
    <property type="entry name" value="RESPONSE_REGULATORY"/>
    <property type="match status" value="1"/>
</dbReference>
<dbReference type="InterPro" id="IPR001789">
    <property type="entry name" value="Sig_transdc_resp-reg_receiver"/>
</dbReference>
<dbReference type="InterPro" id="IPR001867">
    <property type="entry name" value="OmpR/PhoB-type_DNA-bd"/>
</dbReference>
<evidence type="ECO:0000256" key="2">
    <source>
        <dbReference type="ARBA" id="ARBA00022490"/>
    </source>
</evidence>
<dbReference type="SMART" id="SM00862">
    <property type="entry name" value="Trans_reg_C"/>
    <property type="match status" value="1"/>
</dbReference>
<accession>A0ABU9HCI5</accession>
<dbReference type="InterPro" id="IPR016032">
    <property type="entry name" value="Sig_transdc_resp-reg_C-effctor"/>
</dbReference>
<dbReference type="InterPro" id="IPR039420">
    <property type="entry name" value="WalR-like"/>
</dbReference>
<feature type="domain" description="Response regulatory" evidence="10">
    <location>
        <begin position="3"/>
        <end position="179"/>
    </location>
</feature>
<keyword evidence="13" id="KW-1185">Reference proteome</keyword>
<dbReference type="Gene3D" id="1.10.10.10">
    <property type="entry name" value="Winged helix-like DNA-binding domain superfamily/Winged helix DNA-binding domain"/>
    <property type="match status" value="1"/>
</dbReference>
<keyword evidence="3 8" id="KW-0597">Phosphoprotein</keyword>
<evidence type="ECO:0000256" key="9">
    <source>
        <dbReference type="PROSITE-ProRule" id="PRU01091"/>
    </source>
</evidence>
<evidence type="ECO:0000313" key="13">
    <source>
        <dbReference type="Proteomes" id="UP001366060"/>
    </source>
</evidence>
<evidence type="ECO:0000256" key="8">
    <source>
        <dbReference type="PROSITE-ProRule" id="PRU00169"/>
    </source>
</evidence>
<dbReference type="SUPFAM" id="SSF52172">
    <property type="entry name" value="CheY-like"/>
    <property type="match status" value="2"/>
</dbReference>
<dbReference type="CDD" id="cd00383">
    <property type="entry name" value="trans_reg_C"/>
    <property type="match status" value="1"/>
</dbReference>
<evidence type="ECO:0000256" key="6">
    <source>
        <dbReference type="ARBA" id="ARBA00023125"/>
    </source>
</evidence>
<keyword evidence="5" id="KW-0805">Transcription regulation</keyword>
<reference evidence="12 13" key="1">
    <citation type="submission" date="2024-02" db="EMBL/GenBank/DDBJ databases">
        <title>Bacteria isolated from the canopy kelp, Nereocystis luetkeana.</title>
        <authorList>
            <person name="Pfister C.A."/>
            <person name="Younker I.T."/>
            <person name="Light S.H."/>
        </authorList>
    </citation>
    <scope>NUCLEOTIDE SEQUENCE [LARGE SCALE GENOMIC DNA]</scope>
    <source>
        <strain evidence="12 13">TI.2.07</strain>
    </source>
</reference>
<sequence>MSYIVVVSNNLQSKNLLTQILTKATHQVTCFNDVKSTLVHLQQQSADVVILDNEFSNDLLTDNFSASTCAANKVVFSQESSSELSSMLSNTQFSASNLSSRDLSSSNLSGNKQSDSSLVAKETQTVISTICKRFAVPILLLSETNDQANLLDKLKAGADQYLNKPYSEQALLVHIEVLLRRVALEKQRATFDNCTERFSFKISRLPLTDTEVQLVQYLSKNDGDIISKATLQKEVLKRELSAFDRNLDVHISNIRRKMCNAGLSKLHIKTVHGKGYAFSEKVAQLSCMLMYFL</sequence>
<evidence type="ECO:0000256" key="5">
    <source>
        <dbReference type="ARBA" id="ARBA00023015"/>
    </source>
</evidence>
<evidence type="ECO:0000256" key="3">
    <source>
        <dbReference type="ARBA" id="ARBA00022553"/>
    </source>
</evidence>
<evidence type="ECO:0000259" key="11">
    <source>
        <dbReference type="PROSITE" id="PS51755"/>
    </source>
</evidence>